<evidence type="ECO:0000256" key="1">
    <source>
        <dbReference type="SAM" id="Phobius"/>
    </source>
</evidence>
<dbReference type="Proteomes" id="UP000774804">
    <property type="component" value="Unassembled WGS sequence"/>
</dbReference>
<keyword evidence="1" id="KW-1133">Transmembrane helix</keyword>
<dbReference type="EMBL" id="RCMG01001660">
    <property type="protein sequence ID" value="KAG2822483.1"/>
    <property type="molecule type" value="Genomic_DNA"/>
</dbReference>
<sequence length="243" mass="26432">VNTERVRDVISIDVEVIVTVVIDIFVVLALALLFLAALDVLLVVRPAAFIVRISAASAAGPVLPVTLRLVGDRASSALAVDTKINLCGTKFSERCRPTFSFNREISEARNYGRGVGGKHSLERATLLEAKLCEATIYFLLFKQVYLVVGIDSHGTPSKAIHSLQNCWLFESPAHFNRSLRKPARENDSTGVTAVVNEGLLLLRGECVLADAGARETAQKGNASRRAVLVPKRLMTTINSHVRE</sequence>
<protein>
    <submittedName>
        <fullName evidence="2">Uncharacterized protein</fullName>
    </submittedName>
</protein>
<organism evidence="2 5">
    <name type="scientific">Phytophthora cactorum</name>
    <dbReference type="NCBI Taxonomy" id="29920"/>
    <lineage>
        <taxon>Eukaryota</taxon>
        <taxon>Sar</taxon>
        <taxon>Stramenopiles</taxon>
        <taxon>Oomycota</taxon>
        <taxon>Peronosporomycetes</taxon>
        <taxon>Peronosporales</taxon>
        <taxon>Peronosporaceae</taxon>
        <taxon>Phytophthora</taxon>
    </lineage>
</organism>
<feature type="transmembrane region" description="Helical" evidence="1">
    <location>
        <begin position="16"/>
        <end position="44"/>
    </location>
</feature>
<reference evidence="2" key="1">
    <citation type="submission" date="2018-10" db="EMBL/GenBank/DDBJ databases">
        <title>Effector identification in a new, highly contiguous assembly of the strawberry crown rot pathogen Phytophthora cactorum.</title>
        <authorList>
            <person name="Armitage A.D."/>
            <person name="Nellist C.F."/>
            <person name="Bates H."/>
            <person name="Vickerstaff R.J."/>
            <person name="Harrison R.J."/>
        </authorList>
    </citation>
    <scope>NUCLEOTIDE SEQUENCE</scope>
    <source>
        <strain evidence="2">15-7</strain>
        <strain evidence="3">4032</strain>
        <strain evidence="4">4040</strain>
    </source>
</reference>
<evidence type="ECO:0000313" key="5">
    <source>
        <dbReference type="Proteomes" id="UP000735874"/>
    </source>
</evidence>
<gene>
    <name evidence="2" type="ORF">PC113_g22327</name>
    <name evidence="3" type="ORF">PC115_g23626</name>
    <name evidence="4" type="ORF">PC117_g24794</name>
</gene>
<keyword evidence="1" id="KW-0472">Membrane</keyword>
<comment type="caution">
    <text evidence="2">The sequence shown here is derived from an EMBL/GenBank/DDBJ whole genome shotgun (WGS) entry which is preliminary data.</text>
</comment>
<name>A0A8T0Y528_9STRA</name>
<evidence type="ECO:0000313" key="2">
    <source>
        <dbReference type="EMBL" id="KAG2822483.1"/>
    </source>
</evidence>
<evidence type="ECO:0000313" key="3">
    <source>
        <dbReference type="EMBL" id="KAG2876447.1"/>
    </source>
</evidence>
<dbReference type="EMBL" id="RCMK01001751">
    <property type="protein sequence ID" value="KAG2888954.1"/>
    <property type="molecule type" value="Genomic_DNA"/>
</dbReference>
<evidence type="ECO:0000313" key="4">
    <source>
        <dbReference type="EMBL" id="KAG2888954.1"/>
    </source>
</evidence>
<accession>A0A8T0Y528</accession>
<proteinExistence type="predicted"/>
<feature type="non-terminal residue" evidence="2">
    <location>
        <position position="243"/>
    </location>
</feature>
<dbReference type="Proteomes" id="UP000736787">
    <property type="component" value="Unassembled WGS sequence"/>
</dbReference>
<dbReference type="EMBL" id="RCMI01002456">
    <property type="protein sequence ID" value="KAG2876447.1"/>
    <property type="molecule type" value="Genomic_DNA"/>
</dbReference>
<dbReference type="AlphaFoldDB" id="A0A8T0Y528"/>
<dbReference type="Proteomes" id="UP000735874">
    <property type="component" value="Unassembled WGS sequence"/>
</dbReference>
<keyword evidence="1" id="KW-0812">Transmembrane</keyword>